<proteinExistence type="predicted"/>
<sequence length="133" mass="14681">MLIAAQKAVGEKMENPMTMTPCGFVIAKIGMTRMKYTTGATRDASLALLKKAAMMPDSGIVVSENRMKMSITSSTLLRAQNVSFIMIDATKETMKSITNSMMKSLTYSVHCFRPMISIASRMRSSFSSTIRFV</sequence>
<evidence type="ECO:0000313" key="1">
    <source>
        <dbReference type="EMBL" id="KPI82687.1"/>
    </source>
</evidence>
<keyword evidence="2" id="KW-1185">Reference proteome</keyword>
<accession>A0A0N0P2M3</accession>
<dbReference type="VEuPathDB" id="TriTrypDB:Lsey_0601_0010"/>
<name>A0A0N0P2M3_LEPSE</name>
<evidence type="ECO:0000313" key="2">
    <source>
        <dbReference type="Proteomes" id="UP000038009"/>
    </source>
</evidence>
<reference evidence="1 2" key="1">
    <citation type="journal article" date="2015" name="PLoS Pathog.">
        <title>Leptomonas seymouri: Adaptations to the Dixenous Life Cycle Analyzed by Genome Sequencing, Transcriptome Profiling and Co-infection with Leishmania donovani.</title>
        <authorList>
            <person name="Kraeva N."/>
            <person name="Butenko A."/>
            <person name="Hlavacova J."/>
            <person name="Kostygov A."/>
            <person name="Myskova J."/>
            <person name="Grybchuk D."/>
            <person name="Lestinova T."/>
            <person name="Votypka J."/>
            <person name="Volf P."/>
            <person name="Opperdoes F."/>
            <person name="Flegontov P."/>
            <person name="Lukes J."/>
            <person name="Yurchenko V."/>
        </authorList>
    </citation>
    <scope>NUCLEOTIDE SEQUENCE [LARGE SCALE GENOMIC DNA]</scope>
    <source>
        <strain evidence="1 2">ATCC 30220</strain>
    </source>
</reference>
<gene>
    <name evidence="1" type="ORF">ABL78_8300</name>
</gene>
<organism evidence="1 2">
    <name type="scientific">Leptomonas seymouri</name>
    <dbReference type="NCBI Taxonomy" id="5684"/>
    <lineage>
        <taxon>Eukaryota</taxon>
        <taxon>Discoba</taxon>
        <taxon>Euglenozoa</taxon>
        <taxon>Kinetoplastea</taxon>
        <taxon>Metakinetoplastina</taxon>
        <taxon>Trypanosomatida</taxon>
        <taxon>Trypanosomatidae</taxon>
        <taxon>Leishmaniinae</taxon>
        <taxon>Leptomonas</taxon>
    </lineage>
</organism>
<dbReference type="Proteomes" id="UP000038009">
    <property type="component" value="Unassembled WGS sequence"/>
</dbReference>
<dbReference type="AlphaFoldDB" id="A0A0N0P2M3"/>
<comment type="caution">
    <text evidence="1">The sequence shown here is derived from an EMBL/GenBank/DDBJ whole genome shotgun (WGS) entry which is preliminary data.</text>
</comment>
<protein>
    <submittedName>
        <fullName evidence="1">Uncharacterized protein</fullName>
    </submittedName>
</protein>
<dbReference type="EMBL" id="LJSK01000601">
    <property type="protein sequence ID" value="KPI82687.1"/>
    <property type="molecule type" value="Genomic_DNA"/>
</dbReference>